<proteinExistence type="predicted"/>
<evidence type="ECO:0000313" key="6">
    <source>
        <dbReference type="Proteomes" id="UP001294570"/>
    </source>
</evidence>
<name>A0ABU5GS58_9GAMM</name>
<dbReference type="Gene3D" id="3.90.1210.10">
    <property type="entry name" value="Antifreeze-like/N-acetylneuraminic acid synthase C-terminal domain"/>
    <property type="match status" value="1"/>
</dbReference>
<gene>
    <name evidence="5" type="primary">cpaB</name>
    <name evidence="5" type="ORF">TOI97_08075</name>
</gene>
<dbReference type="RefSeq" id="WP_321553610.1">
    <property type="nucleotide sequence ID" value="NZ_JAXIVU010000009.1"/>
</dbReference>
<reference evidence="5 6" key="1">
    <citation type="submission" date="2023-12" db="EMBL/GenBank/DDBJ databases">
        <title>Denitrificimonas halotolerans sp. nov.,a novel species isolated from landfill leachate.</title>
        <authorList>
            <person name="Wang S."/>
        </authorList>
    </citation>
    <scope>NUCLEOTIDE SEQUENCE [LARGE SCALE GENOMIC DNA]</scope>
    <source>
        <strain evidence="5 6">JX-1</strain>
    </source>
</reference>
<keyword evidence="1" id="KW-0175">Coiled coil</keyword>
<evidence type="ECO:0000256" key="2">
    <source>
        <dbReference type="SAM" id="MobiDB-lite"/>
    </source>
</evidence>
<evidence type="ECO:0000259" key="3">
    <source>
        <dbReference type="Pfam" id="PF08666"/>
    </source>
</evidence>
<dbReference type="Pfam" id="PF16976">
    <property type="entry name" value="RcpC"/>
    <property type="match status" value="1"/>
</dbReference>
<dbReference type="Proteomes" id="UP001294570">
    <property type="component" value="Unassembled WGS sequence"/>
</dbReference>
<dbReference type="NCBIfam" id="TIGR03177">
    <property type="entry name" value="pilus_cpaB"/>
    <property type="match status" value="1"/>
</dbReference>
<comment type="caution">
    <text evidence="5">The sequence shown here is derived from an EMBL/GenBank/DDBJ whole genome shotgun (WGS) entry which is preliminary data.</text>
</comment>
<evidence type="ECO:0000259" key="4">
    <source>
        <dbReference type="Pfam" id="PF16976"/>
    </source>
</evidence>
<feature type="coiled-coil region" evidence="1">
    <location>
        <begin position="286"/>
        <end position="313"/>
    </location>
</feature>
<sequence length="353" mass="38694">MNSKLTMALAGLLIIAALIAGYWGIKLSSSEPEPEPQPVVSEETELESEPSVQAALEQTVNEIAVVQEDLETVPVVVLARTLEPHVPLTAEDFAIERLKIAPPGSFSDIEEVLQQYKTVWRQVPKGSILNPSHFEVGSPLSRMIRPNERAISLAVDPVVAGGGHLMPGDFVDVLLYLRESEKNSDQTAQVVLPALRLLTIGDTFGLTTQGEPAVVKEKLSEEEARRQRTSRPEAARNVVLAVPAALVNRFLLATQVQGGKVQLAARSADEKLMEKYLAEGGKALTAEEQMEQDKVLEKELERLNRELFQFEKLAMNKTTAPRRAAAPSYRGTVPQQAPTIEVMRGAQVTRQNP</sequence>
<dbReference type="Pfam" id="PF08666">
    <property type="entry name" value="SAF"/>
    <property type="match status" value="1"/>
</dbReference>
<evidence type="ECO:0000313" key="5">
    <source>
        <dbReference type="EMBL" id="MDY7219520.1"/>
    </source>
</evidence>
<dbReference type="InterPro" id="IPR031571">
    <property type="entry name" value="RcpC_dom"/>
</dbReference>
<dbReference type="InterPro" id="IPR013974">
    <property type="entry name" value="SAF"/>
</dbReference>
<keyword evidence="6" id="KW-1185">Reference proteome</keyword>
<dbReference type="InterPro" id="IPR017592">
    <property type="entry name" value="Pilus_assmbl_Flp-typ_CpaB"/>
</dbReference>
<organism evidence="5 6">
    <name type="scientific">Denitrificimonas halotolerans</name>
    <dbReference type="NCBI Taxonomy" id="3098930"/>
    <lineage>
        <taxon>Bacteria</taxon>
        <taxon>Pseudomonadati</taxon>
        <taxon>Pseudomonadota</taxon>
        <taxon>Gammaproteobacteria</taxon>
        <taxon>Pseudomonadales</taxon>
        <taxon>Pseudomonadaceae</taxon>
        <taxon>Denitrificimonas</taxon>
    </lineage>
</organism>
<feature type="domain" description="SAF" evidence="3">
    <location>
        <begin position="74"/>
        <end position="135"/>
    </location>
</feature>
<dbReference type="EMBL" id="JAXIVU010000009">
    <property type="protein sequence ID" value="MDY7219520.1"/>
    <property type="molecule type" value="Genomic_DNA"/>
</dbReference>
<evidence type="ECO:0000256" key="1">
    <source>
        <dbReference type="SAM" id="Coils"/>
    </source>
</evidence>
<feature type="domain" description="Flp pilus assembly protein RcpC/CpaB" evidence="4">
    <location>
        <begin position="140"/>
        <end position="266"/>
    </location>
</feature>
<feature type="region of interest" description="Disordered" evidence="2">
    <location>
        <begin position="319"/>
        <end position="338"/>
    </location>
</feature>
<protein>
    <submittedName>
        <fullName evidence="5">Flp pilus assembly protein CpaB</fullName>
    </submittedName>
</protein>
<accession>A0ABU5GS58</accession>
<dbReference type="CDD" id="cd11614">
    <property type="entry name" value="SAF_CpaB_FlgA_like"/>
    <property type="match status" value="1"/>
</dbReference>